<gene>
    <name evidence="1" type="ORF">SBA5_50072</name>
</gene>
<proteinExistence type="predicted"/>
<evidence type="ECO:0000313" key="2">
    <source>
        <dbReference type="Proteomes" id="UP000239735"/>
    </source>
</evidence>
<sequence length="470" mass="52820">MLPHPFAPFCERVGTGSTGLETFNNKGYSMKKSTLILICMIVALTVPLAPAQAPGASVAKNDAELAKQIRADQSLRHVHQMALDLLKGGLNAGSGYRQVWIRDMNTFIELSLEANPPALLRDALLTFFKFQGPLGDIVDGYRTLDPAQKEKPYRLTPLAPGLTSYKNTVEVDQESSLVQAVYKYVTVTGDRSILDERIADRTVRDRMGFAMQYLLTQRYDPQHDLIWSATRADWGDVQPESPRGVWLDANSHRALSVYDNAMLLLAINDYLQLIGPNDPQAAHWRKTRDELKRNIRKYLWDAKDQKFIPHVYLDGSPFPKDFDENAINYHGGTAVAIEAGVLTHKEVAHAVTRMDADVRDAGAATIGLTMYPAYPLGFFKNPELTAPYTYQNGGDWTWFGGRMVQDLVEEGYAADAYREIRPMIARVERVKGFYEWWTRDNHPRGSANFRGSAGVLGRAIELLEAWAEKH</sequence>
<dbReference type="InterPro" id="IPR012341">
    <property type="entry name" value="6hp_glycosidase-like_sf"/>
</dbReference>
<evidence type="ECO:0000313" key="1">
    <source>
        <dbReference type="EMBL" id="SPE25483.1"/>
    </source>
</evidence>
<reference evidence="2" key="1">
    <citation type="submission" date="2018-02" db="EMBL/GenBank/DDBJ databases">
        <authorList>
            <person name="Hausmann B."/>
        </authorList>
    </citation>
    <scope>NUCLEOTIDE SEQUENCE [LARGE SCALE GENOMIC DNA]</scope>
    <source>
        <strain evidence="2">Peat soil MAG SbA5</strain>
    </source>
</reference>
<protein>
    <submittedName>
        <fullName evidence="1">Uncharacterized protein</fullName>
    </submittedName>
</protein>
<dbReference type="Gene3D" id="1.50.10.10">
    <property type="match status" value="1"/>
</dbReference>
<dbReference type="InterPro" id="IPR008928">
    <property type="entry name" value="6-hairpin_glycosidase_sf"/>
</dbReference>
<dbReference type="SUPFAM" id="SSF48208">
    <property type="entry name" value="Six-hairpin glycosidases"/>
    <property type="match status" value="1"/>
</dbReference>
<dbReference type="GO" id="GO:0005975">
    <property type="term" value="P:carbohydrate metabolic process"/>
    <property type="evidence" value="ECO:0007669"/>
    <property type="project" value="InterPro"/>
</dbReference>
<name>A0A2N9LQX6_9BACT</name>
<organism evidence="1 2">
    <name type="scientific">Candidatus Sulfuritelmatomonas gaucii</name>
    <dbReference type="NCBI Taxonomy" id="2043161"/>
    <lineage>
        <taxon>Bacteria</taxon>
        <taxon>Pseudomonadati</taxon>
        <taxon>Acidobacteriota</taxon>
        <taxon>Terriglobia</taxon>
        <taxon>Terriglobales</taxon>
        <taxon>Acidobacteriaceae</taxon>
        <taxon>Candidatus Sulfuritelmatomonas</taxon>
    </lineage>
</organism>
<dbReference type="EMBL" id="OKRB01000108">
    <property type="protein sequence ID" value="SPE25483.1"/>
    <property type="molecule type" value="Genomic_DNA"/>
</dbReference>
<accession>A0A2N9LQX6</accession>
<dbReference type="Proteomes" id="UP000239735">
    <property type="component" value="Unassembled WGS sequence"/>
</dbReference>
<dbReference type="AlphaFoldDB" id="A0A2N9LQX6"/>